<dbReference type="InterPro" id="IPR046896">
    <property type="entry name" value="Cup1-like_N"/>
</dbReference>
<dbReference type="EMBL" id="LFZO01000028">
    <property type="protein sequence ID" value="KXT16876.1"/>
    <property type="molecule type" value="Genomic_DNA"/>
</dbReference>
<dbReference type="Proteomes" id="UP000073492">
    <property type="component" value="Unassembled WGS sequence"/>
</dbReference>
<evidence type="ECO:0000259" key="2">
    <source>
        <dbReference type="Pfam" id="PF20263"/>
    </source>
</evidence>
<feature type="region of interest" description="Disordered" evidence="1">
    <location>
        <begin position="408"/>
        <end position="435"/>
    </location>
</feature>
<evidence type="ECO:0000256" key="1">
    <source>
        <dbReference type="SAM" id="MobiDB-lite"/>
    </source>
</evidence>
<dbReference type="EMBL" id="LFZO01000028">
    <property type="protein sequence ID" value="KXT16875.1"/>
    <property type="molecule type" value="Genomic_DNA"/>
</dbReference>
<comment type="caution">
    <text evidence="3">The sequence shown here is derived from an EMBL/GenBank/DDBJ whole genome shotgun (WGS) entry which is preliminary data.</text>
</comment>
<dbReference type="Pfam" id="PF20263">
    <property type="entry name" value="LYRM2-like"/>
    <property type="match status" value="1"/>
</dbReference>
<organism evidence="3 4">
    <name type="scientific">Pseudocercospora musae</name>
    <dbReference type="NCBI Taxonomy" id="113226"/>
    <lineage>
        <taxon>Eukaryota</taxon>
        <taxon>Fungi</taxon>
        <taxon>Dikarya</taxon>
        <taxon>Ascomycota</taxon>
        <taxon>Pezizomycotina</taxon>
        <taxon>Dothideomycetes</taxon>
        <taxon>Dothideomycetidae</taxon>
        <taxon>Mycosphaerellales</taxon>
        <taxon>Mycosphaerellaceae</taxon>
        <taxon>Pseudocercospora</taxon>
    </lineage>
</organism>
<protein>
    <recommendedName>
        <fullName evidence="2">LYR motif-containing protein Cup1-like N-terminal domain-containing protein</fullName>
    </recommendedName>
</protein>
<name>A0A139IQB4_9PEZI</name>
<evidence type="ECO:0000313" key="3">
    <source>
        <dbReference type="EMBL" id="KXT16875.1"/>
    </source>
</evidence>
<dbReference type="CDD" id="cd20273">
    <property type="entry name" value="Complex1_LYR_unchar"/>
    <property type="match status" value="1"/>
</dbReference>
<gene>
    <name evidence="3" type="ORF">AC579_4749</name>
</gene>
<reference evidence="3 4" key="1">
    <citation type="submission" date="2015-07" db="EMBL/GenBank/DDBJ databases">
        <title>Comparative genomics of the Sigatoka disease complex on banana suggests a link between parallel evolutionary changes in Pseudocercospora fijiensis and Pseudocercospora eumusae and increased virulence on the banana host.</title>
        <authorList>
            <person name="Chang T.-C."/>
            <person name="Salvucci A."/>
            <person name="Crous P.W."/>
            <person name="Stergiopoulos I."/>
        </authorList>
    </citation>
    <scope>NUCLEOTIDE SEQUENCE [LARGE SCALE GENOMIC DNA]</scope>
    <source>
        <strain evidence="3 4">CBS 116634</strain>
    </source>
</reference>
<sequence length="435" mass="49538">MKPEVLFILHAMLRSPHARKLSMRCDSISLAARLTHRSKSSTRQPSGVIVKRQDLNHIAYGRGSDLAAESRRILRQILRECTYLPDPNARSYLAQFVSSRFRQVSFKIWQTRDQAGTGVAVDRQLRKARQMRNGLQRANEGDRQALLRCLEWTYGRRGKRRHVLLQPLMPAEGRQDIIQLMSKDHGAEQNNDIGSDEESFDLGQEHIEASHGEERTGGTNTEHPLEPDVSTIGKPLPSLTPELYALAASQQSLNLPSSKKAPKHLQPVIPEFNARLLPMPKKRVKNLTHQWYAKVLDRILAPLPIGEWEQLRGWALGMDMPDVKEGRRRSEASSSRGHFGGHTALQAIVVKGQLDPKYFPNKNAHRITPRFMQRVWAQIFSECPVMDWDDTEKKWSVRWGKQELQSSRRHARLTVHKAESHSKTSLPDAPDDVGC</sequence>
<feature type="domain" description="LYR motif-containing protein Cup1-like N-terminal" evidence="2">
    <location>
        <begin position="74"/>
        <end position="165"/>
    </location>
</feature>
<dbReference type="AlphaFoldDB" id="A0A139IQB4"/>
<dbReference type="OrthoDB" id="5521299at2759"/>
<evidence type="ECO:0000313" key="4">
    <source>
        <dbReference type="Proteomes" id="UP000073492"/>
    </source>
</evidence>
<proteinExistence type="predicted"/>
<accession>A0A139IQB4</accession>
<keyword evidence="4" id="KW-1185">Reference proteome</keyword>